<reference evidence="1 2" key="1">
    <citation type="submission" date="2019-11" db="EMBL/GenBank/DDBJ databases">
        <title>Description of Pedobacter sp. LMG 31462T.</title>
        <authorList>
            <person name="Carlier A."/>
            <person name="Qi S."/>
            <person name="Vandamme P."/>
        </authorList>
    </citation>
    <scope>NUCLEOTIDE SEQUENCE [LARGE SCALE GENOMIC DNA]</scope>
    <source>
        <strain evidence="1 2">LMG 31462</strain>
    </source>
</reference>
<dbReference type="PROSITE" id="PS51257">
    <property type="entry name" value="PROKAR_LIPOPROTEIN"/>
    <property type="match status" value="1"/>
</dbReference>
<dbReference type="EMBL" id="WNXC01000009">
    <property type="protein sequence ID" value="MBB2151328.1"/>
    <property type="molecule type" value="Genomic_DNA"/>
</dbReference>
<proteinExistence type="predicted"/>
<dbReference type="Proteomes" id="UP000636110">
    <property type="component" value="Unassembled WGS sequence"/>
</dbReference>
<gene>
    <name evidence="1" type="ORF">GM920_20680</name>
</gene>
<organism evidence="1 2">
    <name type="scientific">Pedobacter gandavensis</name>
    <dbReference type="NCBI Taxonomy" id="2679963"/>
    <lineage>
        <taxon>Bacteria</taxon>
        <taxon>Pseudomonadati</taxon>
        <taxon>Bacteroidota</taxon>
        <taxon>Sphingobacteriia</taxon>
        <taxon>Sphingobacteriales</taxon>
        <taxon>Sphingobacteriaceae</taxon>
        <taxon>Pedobacter</taxon>
    </lineage>
</organism>
<sequence>MKKNILFAALLCGVLLSCKKKSFTEEPIPPTLPPTELGYSKLTTEQNKQALEQNGLDFIKKINTLPDEKFITLIERLGDLDLEALSNTIIGRELETIAFAGKNKQVEKLFSAVTTNNVAKTHNLSEYYGIYNWDLQKKEWTKTPSTSKFEVHYPSTATSNTNDALLTVSYTASKATISADGEAYELPAATNVSLSVSGKEELKLTGLYEYKINGTADATPTKADIRLNLGSFQLVVTAENDTKVLTSRVTLAKDSKELLNLVSTANLNGSYPNLEDLETPAEVIKDANMTFDVMNIRLTGQANIKIIQDDYDANDMLPEKESREKQVATMNKNSSLFAVYKDKNEIFAKNEFVMVSDTYTYTDYNPATGKWEPVTRTYYDLEPRLVFNDESKMSLKTFFGKGFTKFIDEFEIFTKKF</sequence>
<keyword evidence="2" id="KW-1185">Reference proteome</keyword>
<dbReference type="RefSeq" id="WP_182961066.1">
    <property type="nucleotide sequence ID" value="NZ_WNXC01000009.1"/>
</dbReference>
<protein>
    <submittedName>
        <fullName evidence="1">Uncharacterized protein</fullName>
    </submittedName>
</protein>
<accession>A0ABR6F1B8</accession>
<evidence type="ECO:0000313" key="2">
    <source>
        <dbReference type="Proteomes" id="UP000636110"/>
    </source>
</evidence>
<name>A0ABR6F1B8_9SPHI</name>
<evidence type="ECO:0000313" key="1">
    <source>
        <dbReference type="EMBL" id="MBB2151328.1"/>
    </source>
</evidence>
<comment type="caution">
    <text evidence="1">The sequence shown here is derived from an EMBL/GenBank/DDBJ whole genome shotgun (WGS) entry which is preliminary data.</text>
</comment>